<protein>
    <submittedName>
        <fullName evidence="2">Mycothiol maleylpyruvate isomerase N-terminal domain</fullName>
    </submittedName>
</protein>
<dbReference type="InterPro" id="IPR017520">
    <property type="entry name" value="CHP03086"/>
</dbReference>
<dbReference type="AlphaFoldDB" id="A0A4U8W245"/>
<evidence type="ECO:0000313" key="2">
    <source>
        <dbReference type="EMBL" id="VFA99932.1"/>
    </source>
</evidence>
<feature type="domain" description="Mycothiol-dependent maleylpyruvate isomerase metal-binding" evidence="1">
    <location>
        <begin position="8"/>
        <end position="131"/>
    </location>
</feature>
<reference evidence="2 3" key="1">
    <citation type="submission" date="2019-02" db="EMBL/GenBank/DDBJ databases">
        <authorList>
            <consortium name="Pathogen Informatics"/>
        </authorList>
    </citation>
    <scope>NUCLEOTIDE SEQUENCE [LARGE SCALE GENOMIC DNA]</scope>
    <source>
        <strain evidence="2 3">3012STDY6756504</strain>
    </source>
</reference>
<organism evidence="2 3">
    <name type="scientific">Nocardia cyriacigeorgica</name>
    <dbReference type="NCBI Taxonomy" id="135487"/>
    <lineage>
        <taxon>Bacteria</taxon>
        <taxon>Bacillati</taxon>
        <taxon>Actinomycetota</taxon>
        <taxon>Actinomycetes</taxon>
        <taxon>Mycobacteriales</taxon>
        <taxon>Nocardiaceae</taxon>
        <taxon>Nocardia</taxon>
    </lineage>
</organism>
<name>A0A4U8W245_9NOCA</name>
<dbReference type="Gene3D" id="1.20.120.450">
    <property type="entry name" value="dinb family like domain"/>
    <property type="match status" value="1"/>
</dbReference>
<dbReference type="InterPro" id="IPR024344">
    <property type="entry name" value="MDMPI_metal-binding"/>
</dbReference>
<gene>
    <name evidence="2" type="ORF">NCTC10797_03724</name>
</gene>
<dbReference type="GO" id="GO:0016853">
    <property type="term" value="F:isomerase activity"/>
    <property type="evidence" value="ECO:0007669"/>
    <property type="project" value="UniProtKB-KW"/>
</dbReference>
<proteinExistence type="predicted"/>
<evidence type="ECO:0000259" key="1">
    <source>
        <dbReference type="Pfam" id="PF11716"/>
    </source>
</evidence>
<dbReference type="GO" id="GO:0046872">
    <property type="term" value="F:metal ion binding"/>
    <property type="evidence" value="ECO:0007669"/>
    <property type="project" value="InterPro"/>
</dbReference>
<dbReference type="InterPro" id="IPR017517">
    <property type="entry name" value="Maleyloyr_isom"/>
</dbReference>
<dbReference type="SUPFAM" id="SSF109854">
    <property type="entry name" value="DinB/YfiT-like putative metalloenzymes"/>
    <property type="match status" value="1"/>
</dbReference>
<dbReference type="InterPro" id="IPR034660">
    <property type="entry name" value="DinB/YfiT-like"/>
</dbReference>
<dbReference type="Proteomes" id="UP000290439">
    <property type="component" value="Chromosome"/>
</dbReference>
<dbReference type="NCBIfam" id="TIGR03083">
    <property type="entry name" value="maleylpyruvate isomerase family mycothiol-dependent enzyme"/>
    <property type="match status" value="1"/>
</dbReference>
<accession>A0A4U8W245</accession>
<keyword evidence="2" id="KW-0670">Pyruvate</keyword>
<dbReference type="NCBIfam" id="TIGR03086">
    <property type="entry name" value="TIGR03086 family metal-binding protein"/>
    <property type="match status" value="1"/>
</dbReference>
<sequence>MTPEFDFAPAATALGTVVAGITDDRLGAPTPCADTTVRDLLAHVVDLTEAFRQAATKEAVGGSVAPTTGPENPLVPDWRTRIPRQLDALVAAWREDSAWDGDTEAGGVRMPAAIMARVALDELVIHAWDLARATGQEVTVAEADLELLLEFLRDTPAEGTPGLFGPVVPVADDAPKVDRLLALTGRAADWSAAGSPV</sequence>
<evidence type="ECO:0000313" key="3">
    <source>
        <dbReference type="Proteomes" id="UP000290439"/>
    </source>
</evidence>
<keyword evidence="2" id="KW-0413">Isomerase</keyword>
<dbReference type="EMBL" id="LR215973">
    <property type="protein sequence ID" value="VFA99932.1"/>
    <property type="molecule type" value="Genomic_DNA"/>
</dbReference>
<dbReference type="Pfam" id="PF11716">
    <property type="entry name" value="MDMPI_N"/>
    <property type="match status" value="1"/>
</dbReference>
<dbReference type="RefSeq" id="WP_130917967.1">
    <property type="nucleotide sequence ID" value="NZ_LR215973.1"/>
</dbReference>